<evidence type="ECO:0000256" key="4">
    <source>
        <dbReference type="ARBA" id="ARBA00023027"/>
    </source>
</evidence>
<sequence length="178" mass="19250">MNKYCCGFKLSELGKVEAGKIDKRCMAVAVAVAPPIRRGGIKRQIFNDLFQGLQKISLSDNFKIKSLYLALSSAIVVHRYCPLAYRRHQNPTSSSLLSLSSSLISLHSPVKEPSCLMSQSCYSSGSHLECKVVILGVAGVIGQPLSLLMKLNPLVSSPPFYDISNTPGVAADVNHINS</sequence>
<feature type="domain" description="Lactate/malate dehydrogenase N-terminal" evidence="5">
    <location>
        <begin position="130"/>
        <end position="177"/>
    </location>
</feature>
<dbReference type="InterPro" id="IPR001236">
    <property type="entry name" value="Lactate/malate_DH_N"/>
</dbReference>
<dbReference type="Proteomes" id="UP001064489">
    <property type="component" value="Chromosome 9"/>
</dbReference>
<reference evidence="6" key="2">
    <citation type="submission" date="2023-02" db="EMBL/GenBank/DDBJ databases">
        <authorList>
            <person name="Swenson N.G."/>
            <person name="Wegrzyn J.L."/>
            <person name="Mcevoy S.L."/>
        </authorList>
    </citation>
    <scope>NUCLEOTIDE SEQUENCE</scope>
    <source>
        <strain evidence="6">91603</strain>
        <tissue evidence="6">Leaf</tissue>
    </source>
</reference>
<keyword evidence="2" id="KW-0816">Tricarboxylic acid cycle</keyword>
<dbReference type="PANTHER" id="PTHR11540:SF47">
    <property type="entry name" value="MALATE DEHYDROGENASE"/>
    <property type="match status" value="1"/>
</dbReference>
<proteinExistence type="predicted"/>
<comment type="caution">
    <text evidence="6">The sequence shown here is derived from an EMBL/GenBank/DDBJ whole genome shotgun (WGS) entry which is preliminary data.</text>
</comment>
<keyword evidence="3" id="KW-0560">Oxidoreductase</keyword>
<reference evidence="6" key="1">
    <citation type="journal article" date="2022" name="Plant J.">
        <title>Strategies of tolerance reflected in two North American maple genomes.</title>
        <authorList>
            <person name="McEvoy S.L."/>
            <person name="Sezen U.U."/>
            <person name="Trouern-Trend A."/>
            <person name="McMahon S.M."/>
            <person name="Schaberg P.G."/>
            <person name="Yang J."/>
            <person name="Wegrzyn J.L."/>
            <person name="Swenson N.G."/>
        </authorList>
    </citation>
    <scope>NUCLEOTIDE SEQUENCE</scope>
    <source>
        <strain evidence="6">91603</strain>
    </source>
</reference>
<dbReference type="GO" id="GO:0006099">
    <property type="term" value="P:tricarboxylic acid cycle"/>
    <property type="evidence" value="ECO:0007669"/>
    <property type="project" value="UniProtKB-KW"/>
</dbReference>
<keyword evidence="7" id="KW-1185">Reference proteome</keyword>
<evidence type="ECO:0000313" key="6">
    <source>
        <dbReference type="EMBL" id="KAI9201538.1"/>
    </source>
</evidence>
<dbReference type="Gene3D" id="3.40.50.720">
    <property type="entry name" value="NAD(P)-binding Rossmann-like Domain"/>
    <property type="match status" value="1"/>
</dbReference>
<evidence type="ECO:0000256" key="2">
    <source>
        <dbReference type="ARBA" id="ARBA00022532"/>
    </source>
</evidence>
<dbReference type="GO" id="GO:0030060">
    <property type="term" value="F:L-malate dehydrogenase (NAD+) activity"/>
    <property type="evidence" value="ECO:0007669"/>
    <property type="project" value="UniProtKB-EC"/>
</dbReference>
<gene>
    <name evidence="6" type="ORF">LWI28_025019</name>
</gene>
<accession>A0AAD5P678</accession>
<dbReference type="GO" id="GO:0005739">
    <property type="term" value="C:mitochondrion"/>
    <property type="evidence" value="ECO:0007669"/>
    <property type="project" value="TreeGrafter"/>
</dbReference>
<dbReference type="Pfam" id="PF00056">
    <property type="entry name" value="Ldh_1_N"/>
    <property type="match status" value="1"/>
</dbReference>
<name>A0AAD5P678_ACENE</name>
<organism evidence="6 7">
    <name type="scientific">Acer negundo</name>
    <name type="common">Box elder</name>
    <dbReference type="NCBI Taxonomy" id="4023"/>
    <lineage>
        <taxon>Eukaryota</taxon>
        <taxon>Viridiplantae</taxon>
        <taxon>Streptophyta</taxon>
        <taxon>Embryophyta</taxon>
        <taxon>Tracheophyta</taxon>
        <taxon>Spermatophyta</taxon>
        <taxon>Magnoliopsida</taxon>
        <taxon>eudicotyledons</taxon>
        <taxon>Gunneridae</taxon>
        <taxon>Pentapetalae</taxon>
        <taxon>rosids</taxon>
        <taxon>malvids</taxon>
        <taxon>Sapindales</taxon>
        <taxon>Sapindaceae</taxon>
        <taxon>Hippocastanoideae</taxon>
        <taxon>Acereae</taxon>
        <taxon>Acer</taxon>
    </lineage>
</organism>
<evidence type="ECO:0000259" key="5">
    <source>
        <dbReference type="Pfam" id="PF00056"/>
    </source>
</evidence>
<dbReference type="PANTHER" id="PTHR11540">
    <property type="entry name" value="MALATE AND LACTATE DEHYDROGENASE"/>
    <property type="match status" value="1"/>
</dbReference>
<dbReference type="AlphaFoldDB" id="A0AAD5P678"/>
<dbReference type="EMBL" id="JAJSOW010000001">
    <property type="protein sequence ID" value="KAI9201538.1"/>
    <property type="molecule type" value="Genomic_DNA"/>
</dbReference>
<evidence type="ECO:0000256" key="3">
    <source>
        <dbReference type="ARBA" id="ARBA00023002"/>
    </source>
</evidence>
<evidence type="ECO:0000313" key="7">
    <source>
        <dbReference type="Proteomes" id="UP001064489"/>
    </source>
</evidence>
<keyword evidence="4" id="KW-0520">NAD</keyword>
<evidence type="ECO:0000256" key="1">
    <source>
        <dbReference type="ARBA" id="ARBA00012995"/>
    </source>
</evidence>
<dbReference type="SUPFAM" id="SSF51735">
    <property type="entry name" value="NAD(P)-binding Rossmann-fold domains"/>
    <property type="match status" value="1"/>
</dbReference>
<protein>
    <recommendedName>
        <fullName evidence="1">malate dehydrogenase</fullName>
        <ecNumber evidence="1">1.1.1.37</ecNumber>
    </recommendedName>
</protein>
<dbReference type="EC" id="1.1.1.37" evidence="1"/>
<dbReference type="InterPro" id="IPR036291">
    <property type="entry name" value="NAD(P)-bd_dom_sf"/>
</dbReference>